<sequence>MWRRTLSKSLFPVQSTTRLLLPRYTAPRCISLPSHFSTSSRPRCLSIQARPQKSRIYSTPTFIRSFHASPSNKVPIIPLPAVIGALLKSGKLVSLVSLSSKTSMTLLPHSIGKGRAKWVVSLLAGIPIIGVALLLVVGLDQAPNTDRVRFVYLSEEEEAAQVKKEIGGLLDSISGLTVSKDSEYIEWLDTIMENLAKVAVDDIRDPVRDYSETLEGKTPKKFTVDVIVDGSTLNAMCAGTNVIVYDLMLQLYGFNTDQIAVILSHEMAHSLQRHFVEQNGLVSFLTMLVDITRGALWMVTESFGPYVNQKINDTLNGYIQLHTNLSYNRLLEKEADLVGLKLLAKAGYDPRAAIEVWTTMADIEKTIKKTVEDGDNKEGTSTESLHADPPETFEDLSESLLSAWFGETHPASEDRVTYMKEHMDEAIAIYEESIKINGQPKAYILSQFRKEEELITIQTESLMQKLKSKVNGLFWWWSTPVTASTI</sequence>
<evidence type="ECO:0000313" key="10">
    <source>
        <dbReference type="EMBL" id="OAD68959.1"/>
    </source>
</evidence>
<organism evidence="10 11">
    <name type="scientific">Phycomyces blakesleeanus (strain ATCC 8743b / DSM 1359 / FGSC 10004 / NBRC 33097 / NRRL 1555)</name>
    <dbReference type="NCBI Taxonomy" id="763407"/>
    <lineage>
        <taxon>Eukaryota</taxon>
        <taxon>Fungi</taxon>
        <taxon>Fungi incertae sedis</taxon>
        <taxon>Mucoromycota</taxon>
        <taxon>Mucoromycotina</taxon>
        <taxon>Mucoromycetes</taxon>
        <taxon>Mucorales</taxon>
        <taxon>Phycomycetaceae</taxon>
        <taxon>Phycomyces</taxon>
    </lineage>
</organism>
<dbReference type="InterPro" id="IPR001915">
    <property type="entry name" value="Peptidase_M48"/>
</dbReference>
<feature type="compositionally biased region" description="Basic and acidic residues" evidence="7">
    <location>
        <begin position="370"/>
        <end position="389"/>
    </location>
</feature>
<dbReference type="CDD" id="cd07331">
    <property type="entry name" value="M48C_Oma1_like"/>
    <property type="match status" value="1"/>
</dbReference>
<gene>
    <name evidence="10" type="ORF">PHYBLDRAFT_172795</name>
</gene>
<dbReference type="STRING" id="763407.A0A167KV62"/>
<evidence type="ECO:0000256" key="5">
    <source>
        <dbReference type="ARBA" id="ARBA00022833"/>
    </source>
</evidence>
<dbReference type="PANTHER" id="PTHR22726">
    <property type="entry name" value="METALLOENDOPEPTIDASE OMA1"/>
    <property type="match status" value="1"/>
</dbReference>
<reference evidence="11" key="1">
    <citation type="submission" date="2015-06" db="EMBL/GenBank/DDBJ databases">
        <title>Expansion of signal transduction pathways in fungi by whole-genome duplication.</title>
        <authorList>
            <consortium name="DOE Joint Genome Institute"/>
            <person name="Corrochano L.M."/>
            <person name="Kuo A."/>
            <person name="Marcet-Houben M."/>
            <person name="Polaino S."/>
            <person name="Salamov A."/>
            <person name="Villalobos J.M."/>
            <person name="Alvarez M.I."/>
            <person name="Avalos J."/>
            <person name="Benito E.P."/>
            <person name="Benoit I."/>
            <person name="Burger G."/>
            <person name="Camino L.P."/>
            <person name="Canovas D."/>
            <person name="Cerda-Olmedo E."/>
            <person name="Cheng J.-F."/>
            <person name="Dominguez A."/>
            <person name="Elias M."/>
            <person name="Eslava A.P."/>
            <person name="Glaser F."/>
            <person name="Grimwood J."/>
            <person name="Gutierrez G."/>
            <person name="Heitman J."/>
            <person name="Henrissat B."/>
            <person name="Iturriaga E.A."/>
            <person name="Lang B.F."/>
            <person name="Lavin J.L."/>
            <person name="Lee S."/>
            <person name="Li W."/>
            <person name="Lindquist E."/>
            <person name="Lopez-Garcia S."/>
            <person name="Luque E.M."/>
            <person name="Marcos A.T."/>
            <person name="Martin J."/>
            <person name="McCluskey K."/>
            <person name="Medina H.R."/>
            <person name="Miralles-Duran A."/>
            <person name="Miyazaki A."/>
            <person name="Munoz-Torres E."/>
            <person name="Oguiza J.A."/>
            <person name="Ohm R."/>
            <person name="Olmedo M."/>
            <person name="Orejas M."/>
            <person name="Ortiz-Castellanos L."/>
            <person name="Pisabarro A.G."/>
            <person name="Rodriguez-Romero J."/>
            <person name="Ruiz-Herrera J."/>
            <person name="Ruiz-Vazquez R."/>
            <person name="Sanz C."/>
            <person name="Schackwitz W."/>
            <person name="Schmutz J."/>
            <person name="Shahriari M."/>
            <person name="Shelest E."/>
            <person name="Silva-Franco F."/>
            <person name="Soanes D."/>
            <person name="Syed K."/>
            <person name="Tagua V.G."/>
            <person name="Talbot N.J."/>
            <person name="Thon M."/>
            <person name="De vries R.P."/>
            <person name="Wiebenga A."/>
            <person name="Yadav J.S."/>
            <person name="Braun E.L."/>
            <person name="Baker S."/>
            <person name="Garre V."/>
            <person name="Horwitz B."/>
            <person name="Torres-Martinez S."/>
            <person name="Idnurm A."/>
            <person name="Herrera-Estrella A."/>
            <person name="Gabaldon T."/>
            <person name="Grigoriev I.V."/>
        </authorList>
    </citation>
    <scope>NUCLEOTIDE SEQUENCE [LARGE SCALE GENOMIC DNA]</scope>
    <source>
        <strain evidence="11">NRRL 1555(-)</strain>
    </source>
</reference>
<evidence type="ECO:0000259" key="9">
    <source>
        <dbReference type="Pfam" id="PF01435"/>
    </source>
</evidence>
<dbReference type="RefSeq" id="XP_018286999.1">
    <property type="nucleotide sequence ID" value="XM_018436872.1"/>
</dbReference>
<feature type="region of interest" description="Disordered" evidence="7">
    <location>
        <begin position="370"/>
        <end position="390"/>
    </location>
</feature>
<evidence type="ECO:0000256" key="1">
    <source>
        <dbReference type="ARBA" id="ARBA00001947"/>
    </source>
</evidence>
<dbReference type="Pfam" id="PF01435">
    <property type="entry name" value="Peptidase_M48"/>
    <property type="match status" value="1"/>
</dbReference>
<evidence type="ECO:0000256" key="4">
    <source>
        <dbReference type="ARBA" id="ARBA00022801"/>
    </source>
</evidence>
<feature type="domain" description="Peptidase M48" evidence="9">
    <location>
        <begin position="213"/>
        <end position="420"/>
    </location>
</feature>
<dbReference type="PANTHER" id="PTHR22726:SF18">
    <property type="entry name" value="PEPTIDASE M48 DOMAIN-CONTAINING PROTEIN"/>
    <property type="match status" value="1"/>
</dbReference>
<evidence type="ECO:0000256" key="6">
    <source>
        <dbReference type="ARBA" id="ARBA00023049"/>
    </source>
</evidence>
<dbReference type="GO" id="GO:0005743">
    <property type="term" value="C:mitochondrial inner membrane"/>
    <property type="evidence" value="ECO:0007669"/>
    <property type="project" value="TreeGrafter"/>
</dbReference>
<keyword evidence="11" id="KW-1185">Reference proteome</keyword>
<keyword evidence="3" id="KW-0479">Metal-binding</keyword>
<dbReference type="GeneID" id="28997778"/>
<keyword evidence="4" id="KW-0378">Hydrolase</keyword>
<feature type="transmembrane region" description="Helical" evidence="8">
    <location>
        <begin position="118"/>
        <end position="139"/>
    </location>
</feature>
<evidence type="ECO:0000313" key="11">
    <source>
        <dbReference type="Proteomes" id="UP000077315"/>
    </source>
</evidence>
<dbReference type="EMBL" id="KV440993">
    <property type="protein sequence ID" value="OAD68959.1"/>
    <property type="molecule type" value="Genomic_DNA"/>
</dbReference>
<accession>A0A167KV62</accession>
<dbReference type="InParanoid" id="A0A167KV62"/>
<dbReference type="GO" id="GO:0046872">
    <property type="term" value="F:metal ion binding"/>
    <property type="evidence" value="ECO:0007669"/>
    <property type="project" value="UniProtKB-KW"/>
</dbReference>
<keyword evidence="8" id="KW-0472">Membrane</keyword>
<proteinExistence type="predicted"/>
<evidence type="ECO:0000256" key="2">
    <source>
        <dbReference type="ARBA" id="ARBA00022670"/>
    </source>
</evidence>
<dbReference type="OrthoDB" id="7464992at2759"/>
<evidence type="ECO:0000256" key="7">
    <source>
        <dbReference type="SAM" id="MobiDB-lite"/>
    </source>
</evidence>
<keyword evidence="6" id="KW-0482">Metalloprotease</keyword>
<dbReference type="GO" id="GO:0006515">
    <property type="term" value="P:protein quality control for misfolded or incompletely synthesized proteins"/>
    <property type="evidence" value="ECO:0007669"/>
    <property type="project" value="TreeGrafter"/>
</dbReference>
<comment type="cofactor">
    <cofactor evidence="1">
        <name>Zn(2+)</name>
        <dbReference type="ChEBI" id="CHEBI:29105"/>
    </cofactor>
</comment>
<keyword evidence="2" id="KW-0645">Protease</keyword>
<name>A0A167KV62_PHYB8</name>
<dbReference type="Gene3D" id="3.30.2010.10">
    <property type="entry name" value="Metalloproteases ('zincins'), catalytic domain"/>
    <property type="match status" value="1"/>
</dbReference>
<keyword evidence="8" id="KW-0812">Transmembrane</keyword>
<evidence type="ECO:0000256" key="8">
    <source>
        <dbReference type="SAM" id="Phobius"/>
    </source>
</evidence>
<dbReference type="InterPro" id="IPR051156">
    <property type="entry name" value="Mito/Outer_Membr_Metalloprot"/>
</dbReference>
<dbReference type="GO" id="GO:0034982">
    <property type="term" value="P:mitochondrial protein processing"/>
    <property type="evidence" value="ECO:0007669"/>
    <property type="project" value="TreeGrafter"/>
</dbReference>
<dbReference type="Proteomes" id="UP000077315">
    <property type="component" value="Unassembled WGS sequence"/>
</dbReference>
<dbReference type="VEuPathDB" id="FungiDB:PHYBLDRAFT_172795"/>
<dbReference type="GO" id="GO:0004222">
    <property type="term" value="F:metalloendopeptidase activity"/>
    <property type="evidence" value="ECO:0007669"/>
    <property type="project" value="InterPro"/>
</dbReference>
<dbReference type="AlphaFoldDB" id="A0A167KV62"/>
<keyword evidence="5" id="KW-0862">Zinc</keyword>
<keyword evidence="8" id="KW-1133">Transmembrane helix</keyword>
<protein>
    <recommendedName>
        <fullName evidence="9">Peptidase M48 domain-containing protein</fullName>
    </recommendedName>
</protein>
<evidence type="ECO:0000256" key="3">
    <source>
        <dbReference type="ARBA" id="ARBA00022723"/>
    </source>
</evidence>